<evidence type="ECO:0000256" key="1">
    <source>
        <dbReference type="ARBA" id="ARBA00005883"/>
    </source>
</evidence>
<dbReference type="Gene3D" id="1.20.120.180">
    <property type="entry name" value="Proteasome activator pa28, C-terminal domain"/>
    <property type="match status" value="1"/>
</dbReference>
<evidence type="ECO:0000259" key="3">
    <source>
        <dbReference type="Pfam" id="PF02252"/>
    </source>
</evidence>
<sequence length="225" mass="25729">MNTTKKVEALAAKAHEVTKPFRKEASDSVREALQELRKKILHLTNLVTTFRTKEEEIMKDCVIPTSSTPPYYDNPVLPSNKTLSGLVEIVEQEAVSILKIYTLIKFWIQLCVPPLEEGQRFGVEVQTEVVGDITAAENNADDIVGSLQEYHESRASHLHKICKYENIENYKTLLREFDRKIWYETISDLLSLRNDAAMTVLCVEKNEQKIVMPSGIALHMHHSIY</sequence>
<comment type="caution">
    <text evidence="4">The sequence shown here is derived from an EMBL/GenBank/DDBJ whole genome shotgun (WGS) entry which is preliminary data.</text>
</comment>
<dbReference type="InterPro" id="IPR036997">
    <property type="entry name" value="PA28_C_sf"/>
</dbReference>
<dbReference type="InterPro" id="IPR009077">
    <property type="entry name" value="Proteasome_activ_PA28"/>
</dbReference>
<feature type="domain" description="Proteasome activator PA28 C-terminal" evidence="3">
    <location>
        <begin position="77"/>
        <end position="214"/>
    </location>
</feature>
<reference evidence="4 5" key="1">
    <citation type="journal article" date="2022" name="bioRxiv">
        <title>Genomics of Preaxostyla Flagellates Illuminates Evolutionary Transitions and the Path Towards Mitochondrial Loss.</title>
        <authorList>
            <person name="Novak L.V.F."/>
            <person name="Treitli S.C."/>
            <person name="Pyrih J."/>
            <person name="Halakuc P."/>
            <person name="Pipaliya S.V."/>
            <person name="Vacek V."/>
            <person name="Brzon O."/>
            <person name="Soukal P."/>
            <person name="Eme L."/>
            <person name="Dacks J.B."/>
            <person name="Karnkowska A."/>
            <person name="Elias M."/>
            <person name="Hampl V."/>
        </authorList>
    </citation>
    <scope>NUCLEOTIDE SEQUENCE [LARGE SCALE GENOMIC DNA]</scope>
    <source>
        <strain evidence="4">NAU3</strain>
        <tissue evidence="4">Gut</tissue>
    </source>
</reference>
<dbReference type="Proteomes" id="UP001281761">
    <property type="component" value="Unassembled WGS sequence"/>
</dbReference>
<dbReference type="PANTHER" id="PTHR10660">
    <property type="entry name" value="PROTEASOME REGULATOR PA28"/>
    <property type="match status" value="1"/>
</dbReference>
<protein>
    <submittedName>
        <fullName evidence="4">Proteasome activator pa28 beta subunit</fullName>
    </submittedName>
</protein>
<comment type="similarity">
    <text evidence="1">Belongs to the PA28 family.</text>
</comment>
<dbReference type="InterPro" id="IPR003186">
    <property type="entry name" value="PA28_C"/>
</dbReference>
<evidence type="ECO:0000256" key="2">
    <source>
        <dbReference type="ARBA" id="ARBA00022942"/>
    </source>
</evidence>
<dbReference type="InterPro" id="IPR036252">
    <property type="entry name" value="Proteasome_activ_sf"/>
</dbReference>
<keyword evidence="2 4" id="KW-0647">Proteasome</keyword>
<dbReference type="SUPFAM" id="SSF47216">
    <property type="entry name" value="Proteasome activator"/>
    <property type="match status" value="1"/>
</dbReference>
<dbReference type="GO" id="GO:0000502">
    <property type="term" value="C:proteasome complex"/>
    <property type="evidence" value="ECO:0007669"/>
    <property type="project" value="UniProtKB-KW"/>
</dbReference>
<gene>
    <name evidence="4" type="ORF">BLNAU_3730</name>
</gene>
<evidence type="ECO:0000313" key="5">
    <source>
        <dbReference type="Proteomes" id="UP001281761"/>
    </source>
</evidence>
<name>A0ABQ9YC34_9EUKA</name>
<proteinExistence type="inferred from homology"/>
<keyword evidence="5" id="KW-1185">Reference proteome</keyword>
<organism evidence="4 5">
    <name type="scientific">Blattamonas nauphoetae</name>
    <dbReference type="NCBI Taxonomy" id="2049346"/>
    <lineage>
        <taxon>Eukaryota</taxon>
        <taxon>Metamonada</taxon>
        <taxon>Preaxostyla</taxon>
        <taxon>Oxymonadida</taxon>
        <taxon>Blattamonas</taxon>
    </lineage>
</organism>
<dbReference type="PANTHER" id="PTHR10660:SF2">
    <property type="entry name" value="LD45860P"/>
    <property type="match status" value="1"/>
</dbReference>
<dbReference type="EMBL" id="JARBJD010000017">
    <property type="protein sequence ID" value="KAK2961284.1"/>
    <property type="molecule type" value="Genomic_DNA"/>
</dbReference>
<accession>A0ABQ9YC34</accession>
<dbReference type="Pfam" id="PF02252">
    <property type="entry name" value="PA28_C"/>
    <property type="match status" value="1"/>
</dbReference>
<evidence type="ECO:0000313" key="4">
    <source>
        <dbReference type="EMBL" id="KAK2961284.1"/>
    </source>
</evidence>